<proteinExistence type="predicted"/>
<feature type="transmembrane region" description="Helical" evidence="1">
    <location>
        <begin position="171"/>
        <end position="192"/>
    </location>
</feature>
<gene>
    <name evidence="2" type="ORF">SAMN04488694_1121</name>
</gene>
<keyword evidence="1" id="KW-1133">Transmembrane helix</keyword>
<feature type="transmembrane region" description="Helical" evidence="1">
    <location>
        <begin position="87"/>
        <end position="108"/>
    </location>
</feature>
<dbReference type="Proteomes" id="UP000199320">
    <property type="component" value="Unassembled WGS sequence"/>
</dbReference>
<keyword evidence="3" id="KW-1185">Reference proteome</keyword>
<organism evidence="2 3">
    <name type="scientific">Natrinema hispanicum</name>
    <dbReference type="NCBI Taxonomy" id="392421"/>
    <lineage>
        <taxon>Archaea</taxon>
        <taxon>Methanobacteriati</taxon>
        <taxon>Methanobacteriota</taxon>
        <taxon>Stenosarchaea group</taxon>
        <taxon>Halobacteria</taxon>
        <taxon>Halobacteriales</taxon>
        <taxon>Natrialbaceae</taxon>
        <taxon>Natrinema</taxon>
    </lineage>
</organism>
<keyword evidence="1" id="KW-0812">Transmembrane</keyword>
<name>A0A1I0GZL6_9EURY</name>
<dbReference type="STRING" id="392421.SAMN04488694_1121"/>
<dbReference type="Gene3D" id="1.20.950.20">
    <property type="entry name" value="Transmembrane di-heme cytochromes, Chain C"/>
    <property type="match status" value="1"/>
</dbReference>
<evidence type="ECO:0000313" key="2">
    <source>
        <dbReference type="EMBL" id="SET75813.1"/>
    </source>
</evidence>
<evidence type="ECO:0008006" key="4">
    <source>
        <dbReference type="Google" id="ProtNLM"/>
    </source>
</evidence>
<dbReference type="EMBL" id="FOIC01000012">
    <property type="protein sequence ID" value="SET75813.1"/>
    <property type="molecule type" value="Genomic_DNA"/>
</dbReference>
<sequence length="214" mass="24596">MNTLAQADVARETYWGITSVEYAVFYFLAFVTVAVFTYGVYQRFARYTQGDGESFPRVDDLQRRVVSAAKIVLSNEKQFNRDLYGGLMHSFILWGFLTLFIATSILMVEEYAAKKLFGLSFWNGDFYLAYQFMVDAMGLLFVVGIGMALYRRYWVRNHRLWDRHTSLEDDLFIWTLFALGIGGFLLEGLRVYSAGIPDHEVVSFVAYGMALGFD</sequence>
<feature type="non-terminal residue" evidence="2">
    <location>
        <position position="214"/>
    </location>
</feature>
<dbReference type="AlphaFoldDB" id="A0A1I0GZL6"/>
<reference evidence="3" key="1">
    <citation type="submission" date="2016-10" db="EMBL/GenBank/DDBJ databases">
        <authorList>
            <person name="Varghese N."/>
            <person name="Submissions S."/>
        </authorList>
    </citation>
    <scope>NUCLEOTIDE SEQUENCE [LARGE SCALE GENOMIC DNA]</scope>
    <source>
        <strain evidence="3">CDM_6</strain>
    </source>
</reference>
<dbReference type="SUPFAM" id="SSF103501">
    <property type="entry name" value="Respiratory nitrate reductase 1 gamma chain"/>
    <property type="match status" value="1"/>
</dbReference>
<protein>
    <recommendedName>
        <fullName evidence="4">Fe-S oxidoreductase</fullName>
    </recommendedName>
</protein>
<accession>A0A1I0GZL6</accession>
<feature type="transmembrane region" description="Helical" evidence="1">
    <location>
        <begin position="128"/>
        <end position="150"/>
    </location>
</feature>
<keyword evidence="1" id="KW-0472">Membrane</keyword>
<dbReference type="InterPro" id="IPR036197">
    <property type="entry name" value="NarG-like_sf"/>
</dbReference>
<evidence type="ECO:0000256" key="1">
    <source>
        <dbReference type="SAM" id="Phobius"/>
    </source>
</evidence>
<evidence type="ECO:0000313" key="3">
    <source>
        <dbReference type="Proteomes" id="UP000199320"/>
    </source>
</evidence>
<feature type="transmembrane region" description="Helical" evidence="1">
    <location>
        <begin position="23"/>
        <end position="41"/>
    </location>
</feature>